<evidence type="ECO:0000256" key="14">
    <source>
        <dbReference type="ARBA" id="ARBA00046008"/>
    </source>
</evidence>
<comment type="pathway">
    <text evidence="3">Amine and polyamine biosynthesis; carnitine biosynthesis.</text>
</comment>
<dbReference type="PANTHER" id="PTHR10696">
    <property type="entry name" value="GAMMA-BUTYROBETAINE HYDROXYLASE-RELATED"/>
    <property type="match status" value="1"/>
</dbReference>
<dbReference type="InterPro" id="IPR042098">
    <property type="entry name" value="TauD-like_sf"/>
</dbReference>
<name>A0AAN7T9I3_9PEZI</name>
<comment type="catalytic activity">
    <reaction evidence="15">
        <text>N(6),N(6),N(6)-trimethyl-L-lysine + 2-oxoglutarate + O2 = (3S)-3-hydroxy-N(6),N(6),N(6)-trimethyl-L-lysine + succinate + CO2</text>
        <dbReference type="Rhea" id="RHEA:14181"/>
        <dbReference type="ChEBI" id="CHEBI:15379"/>
        <dbReference type="ChEBI" id="CHEBI:16526"/>
        <dbReference type="ChEBI" id="CHEBI:16810"/>
        <dbReference type="ChEBI" id="CHEBI:30031"/>
        <dbReference type="ChEBI" id="CHEBI:58100"/>
        <dbReference type="ChEBI" id="CHEBI:141499"/>
        <dbReference type="EC" id="1.14.11.8"/>
    </reaction>
</comment>
<dbReference type="SUPFAM" id="SSF51197">
    <property type="entry name" value="Clavaminate synthase-like"/>
    <property type="match status" value="1"/>
</dbReference>
<comment type="cofactor">
    <cofactor evidence="2">
        <name>L-ascorbate</name>
        <dbReference type="ChEBI" id="CHEBI:38290"/>
    </cofactor>
</comment>
<evidence type="ECO:0000256" key="4">
    <source>
        <dbReference type="ARBA" id="ARBA00008654"/>
    </source>
</evidence>
<evidence type="ECO:0000256" key="5">
    <source>
        <dbReference type="ARBA" id="ARBA00012267"/>
    </source>
</evidence>
<dbReference type="EC" id="1.14.11.8" evidence="5"/>
<dbReference type="CDD" id="cd00250">
    <property type="entry name" value="CAS_like"/>
    <property type="match status" value="1"/>
</dbReference>
<evidence type="ECO:0000256" key="10">
    <source>
        <dbReference type="ARBA" id="ARBA00023004"/>
    </source>
</evidence>
<dbReference type="InterPro" id="IPR038492">
    <property type="entry name" value="GBBH-like_N_sf"/>
</dbReference>
<evidence type="ECO:0000256" key="12">
    <source>
        <dbReference type="ARBA" id="ARBA00031778"/>
    </source>
</evidence>
<evidence type="ECO:0000313" key="20">
    <source>
        <dbReference type="Proteomes" id="UP001310890"/>
    </source>
</evidence>
<evidence type="ECO:0000256" key="11">
    <source>
        <dbReference type="ARBA" id="ARBA00030363"/>
    </source>
</evidence>
<dbReference type="Gene3D" id="3.60.130.10">
    <property type="entry name" value="Clavaminate synthase-like"/>
    <property type="match status" value="1"/>
</dbReference>
<dbReference type="NCBIfam" id="TIGR02410">
    <property type="entry name" value="carnitine_TMLD"/>
    <property type="match status" value="1"/>
</dbReference>
<comment type="function">
    <text evidence="14">Converts trimethyllysine (TML) into hydroxytrimethyllysine (HTML).</text>
</comment>
<keyword evidence="6" id="KW-0479">Metal-binding</keyword>
<protein>
    <recommendedName>
        <fullName evidence="5">trimethyllysine dioxygenase</fullName>
        <ecNumber evidence="5">1.14.11.8</ecNumber>
    </recommendedName>
    <alternativeName>
        <fullName evidence="12">Epsilon-trimethyllysine 2-oxoglutarate dioxygenase</fullName>
    </alternativeName>
    <alternativeName>
        <fullName evidence="11">TML hydroxylase</fullName>
    </alternativeName>
    <alternativeName>
        <fullName evidence="13">TML-alpha-ketoglutarate dioxygenase</fullName>
    </alternativeName>
</protein>
<dbReference type="Gene3D" id="3.30.2020.30">
    <property type="match status" value="1"/>
</dbReference>
<dbReference type="PANTHER" id="PTHR10696:SF51">
    <property type="entry name" value="TRIMETHYLLYSINE DIOXYGENASE, MITOCHONDRIAL"/>
    <property type="match status" value="1"/>
</dbReference>
<proteinExistence type="inferred from homology"/>
<evidence type="ECO:0000256" key="7">
    <source>
        <dbReference type="ARBA" id="ARBA00022873"/>
    </source>
</evidence>
<evidence type="ECO:0000259" key="17">
    <source>
        <dbReference type="Pfam" id="PF02668"/>
    </source>
</evidence>
<feature type="domain" description="TauD/TfdA-like" evidence="17">
    <location>
        <begin position="233"/>
        <end position="470"/>
    </location>
</feature>
<evidence type="ECO:0000256" key="6">
    <source>
        <dbReference type="ARBA" id="ARBA00022723"/>
    </source>
</evidence>
<dbReference type="GO" id="GO:0005506">
    <property type="term" value="F:iron ion binding"/>
    <property type="evidence" value="ECO:0007669"/>
    <property type="project" value="InterPro"/>
</dbReference>
<organism evidence="19 20">
    <name type="scientific">Meristemomyces frigidus</name>
    <dbReference type="NCBI Taxonomy" id="1508187"/>
    <lineage>
        <taxon>Eukaryota</taxon>
        <taxon>Fungi</taxon>
        <taxon>Dikarya</taxon>
        <taxon>Ascomycota</taxon>
        <taxon>Pezizomycotina</taxon>
        <taxon>Dothideomycetes</taxon>
        <taxon>Dothideomycetidae</taxon>
        <taxon>Mycosphaerellales</taxon>
        <taxon>Teratosphaeriaceae</taxon>
        <taxon>Meristemomyces</taxon>
    </lineage>
</organism>
<dbReference type="GO" id="GO:0050353">
    <property type="term" value="F:trimethyllysine dioxygenase activity"/>
    <property type="evidence" value="ECO:0007669"/>
    <property type="project" value="UniProtKB-EC"/>
</dbReference>
<dbReference type="InterPro" id="IPR012776">
    <property type="entry name" value="Trimethyllysine_dOase"/>
</dbReference>
<keyword evidence="7" id="KW-0124">Carnitine biosynthesis</keyword>
<sequence length="497" mass="55282">MKGPCLRAWQTFRSRRQTFESSRRTISTELRSHFVGANSSGSVTQQYSSIEDYQDAVAASQTQLNHEEDVESSKRPGRATPGANGWTKVSILGKSAFVKTLRGPSDWDQKPPEVTPVLRGGGVLGLELRDQFVPLSARWLRDLCSCPLCRHPDTAQRQVNVFQSHAAAVQIAKADLSSWPDQLFVTFADGHETNIPASIILDRYSIPTVKYKRNGIIQTIHWNSSIQQDPPVVQYNELDNQPGMGLLLQKLRIYGFCFVDEVPATPEATQTLLESIGPIRNTHYGGFYDFTSDLSSKDTAYTSEALEPHTDNTYFTEPAGLQALHLLSHTNGTGGESSLVDGFAAADQLRQADHLAYQILSTTGVHAHASGNEGVSIQPAQPYPILTHSSDAHRLMQVRWNNADRAGITAPWQKIDAWYEAAAKFDAILNDAKNQFWFQLKPGRMLIFDNWRVLHGRAAFTGKRRMCGGYINRDDFISRFRATNLSKEEIVATTVTG</sequence>
<evidence type="ECO:0000313" key="19">
    <source>
        <dbReference type="EMBL" id="KAK5108351.1"/>
    </source>
</evidence>
<comment type="cofactor">
    <cofactor evidence="1">
        <name>Fe(2+)</name>
        <dbReference type="ChEBI" id="CHEBI:29033"/>
    </cofactor>
</comment>
<dbReference type="Proteomes" id="UP001310890">
    <property type="component" value="Unassembled WGS sequence"/>
</dbReference>
<dbReference type="FunFam" id="3.60.130.10:FF:000001">
    <property type="entry name" value="Trimethyllysine dioxygenase, mitochondrial"/>
    <property type="match status" value="1"/>
</dbReference>
<comment type="similarity">
    <text evidence="4">Belongs to the gamma-BBH/TMLD family.</text>
</comment>
<evidence type="ECO:0000256" key="3">
    <source>
        <dbReference type="ARBA" id="ARBA00005022"/>
    </source>
</evidence>
<evidence type="ECO:0000259" key="18">
    <source>
        <dbReference type="Pfam" id="PF06155"/>
    </source>
</evidence>
<dbReference type="GO" id="GO:0005739">
    <property type="term" value="C:mitochondrion"/>
    <property type="evidence" value="ECO:0007669"/>
    <property type="project" value="TreeGrafter"/>
</dbReference>
<evidence type="ECO:0000256" key="2">
    <source>
        <dbReference type="ARBA" id="ARBA00001961"/>
    </source>
</evidence>
<dbReference type="EMBL" id="JAVRRL010000088">
    <property type="protein sequence ID" value="KAK5108351.1"/>
    <property type="molecule type" value="Genomic_DNA"/>
</dbReference>
<evidence type="ECO:0000256" key="8">
    <source>
        <dbReference type="ARBA" id="ARBA00022964"/>
    </source>
</evidence>
<accession>A0AAN7T9I3</accession>
<keyword evidence="9" id="KW-0560">Oxidoreductase</keyword>
<keyword evidence="8" id="KW-0223">Dioxygenase</keyword>
<evidence type="ECO:0000256" key="16">
    <source>
        <dbReference type="SAM" id="MobiDB-lite"/>
    </source>
</evidence>
<feature type="domain" description="Gamma-butyrobetaine hydroxylase-like N-terminal" evidence="18">
    <location>
        <begin position="134"/>
        <end position="195"/>
    </location>
</feature>
<keyword evidence="10" id="KW-0408">Iron</keyword>
<evidence type="ECO:0000256" key="13">
    <source>
        <dbReference type="ARBA" id="ARBA00032283"/>
    </source>
</evidence>
<reference evidence="19" key="1">
    <citation type="submission" date="2023-08" db="EMBL/GenBank/DDBJ databases">
        <title>Black Yeasts Isolated from many extreme environments.</title>
        <authorList>
            <person name="Coleine C."/>
            <person name="Stajich J.E."/>
            <person name="Selbmann L."/>
        </authorList>
    </citation>
    <scope>NUCLEOTIDE SEQUENCE</scope>
    <source>
        <strain evidence="19">CCFEE 5401</strain>
    </source>
</reference>
<evidence type="ECO:0000256" key="15">
    <source>
        <dbReference type="ARBA" id="ARBA00049334"/>
    </source>
</evidence>
<evidence type="ECO:0000256" key="9">
    <source>
        <dbReference type="ARBA" id="ARBA00023002"/>
    </source>
</evidence>
<dbReference type="Pfam" id="PF06155">
    <property type="entry name" value="GBBH-like_N"/>
    <property type="match status" value="1"/>
</dbReference>
<dbReference type="InterPro" id="IPR010376">
    <property type="entry name" value="GBBH-like_N"/>
</dbReference>
<comment type="caution">
    <text evidence="19">The sequence shown here is derived from an EMBL/GenBank/DDBJ whole genome shotgun (WGS) entry which is preliminary data.</text>
</comment>
<dbReference type="Pfam" id="PF02668">
    <property type="entry name" value="TauD"/>
    <property type="match status" value="1"/>
</dbReference>
<gene>
    <name evidence="19" type="ORF">LTR62_008381</name>
</gene>
<dbReference type="AlphaFoldDB" id="A0AAN7T9I3"/>
<feature type="region of interest" description="Disordered" evidence="16">
    <location>
        <begin position="66"/>
        <end position="85"/>
    </location>
</feature>
<evidence type="ECO:0000256" key="1">
    <source>
        <dbReference type="ARBA" id="ARBA00001954"/>
    </source>
</evidence>
<dbReference type="GO" id="GO:0045329">
    <property type="term" value="P:carnitine biosynthetic process"/>
    <property type="evidence" value="ECO:0007669"/>
    <property type="project" value="UniProtKB-KW"/>
</dbReference>
<dbReference type="InterPro" id="IPR003819">
    <property type="entry name" value="TauD/TfdA-like"/>
</dbReference>
<dbReference type="InterPro" id="IPR050411">
    <property type="entry name" value="AlphaKG_dependent_hydroxylases"/>
</dbReference>